<proteinExistence type="predicted"/>
<dbReference type="BioCyc" id="JESP1508404:G14D9-10834-MONOMER"/>
<accession>A0A0B5ALB9</accession>
<dbReference type="GO" id="GO:0005829">
    <property type="term" value="C:cytosol"/>
    <property type="evidence" value="ECO:0007669"/>
    <property type="project" value="TreeGrafter"/>
</dbReference>
<keyword evidence="3" id="KW-1185">Reference proteome</keyword>
<name>A0A0B5ALB9_9BACL</name>
<dbReference type="InterPro" id="IPR001753">
    <property type="entry name" value="Enoyl-CoA_hydra/iso"/>
</dbReference>
<dbReference type="PANTHER" id="PTHR11941:SF27">
    <property type="entry name" value="ETHYLMALONYL-COA DECARBOXYLASE"/>
    <property type="match status" value="1"/>
</dbReference>
<dbReference type="STRING" id="1508404.JMA_15790"/>
<gene>
    <name evidence="2" type="ORF">JMA_15790</name>
</gene>
<dbReference type="EMBL" id="CP009416">
    <property type="protein sequence ID" value="AJD90896.1"/>
    <property type="molecule type" value="Genomic_DNA"/>
</dbReference>
<evidence type="ECO:0000313" key="3">
    <source>
        <dbReference type="Proteomes" id="UP000031449"/>
    </source>
</evidence>
<dbReference type="SUPFAM" id="SSF52096">
    <property type="entry name" value="ClpP/crotonase"/>
    <property type="match status" value="1"/>
</dbReference>
<dbReference type="GO" id="GO:0006635">
    <property type="term" value="P:fatty acid beta-oxidation"/>
    <property type="evidence" value="ECO:0007669"/>
    <property type="project" value="TreeGrafter"/>
</dbReference>
<dbReference type="KEGG" id="jeo:JMA_15790"/>
<dbReference type="HOGENOM" id="CLU_009834_7_2_9"/>
<sequence>MGYQIHQKNNVLVFTITRPDRRNAVNYEVMDGLDEAVSLAENDHSIKILLITGEGTQAFCAGGDLQEFHGLKTQEESFGMLSRMGGILYRLATLDKVTVAYINGTAVGGGCEIAAACDYRFARPGAKLGFVQGTLAITTGWGGGTLLYERLPANQAFRLLTEAHILTGEELNELGFIDQVLQASSADELIEQFEPVIQKTGPVLSAYKKMLTRKWIASDLKERMASEIYECSVLWESEEHHAAVGRFLNK</sequence>
<dbReference type="Pfam" id="PF00378">
    <property type="entry name" value="ECH_1"/>
    <property type="match status" value="1"/>
</dbReference>
<dbReference type="InterPro" id="IPR029045">
    <property type="entry name" value="ClpP/crotonase-like_dom_sf"/>
</dbReference>
<dbReference type="AlphaFoldDB" id="A0A0B5ALB9"/>
<dbReference type="OrthoDB" id="9775794at2"/>
<dbReference type="GO" id="GO:0016829">
    <property type="term" value="F:lyase activity"/>
    <property type="evidence" value="ECO:0007669"/>
    <property type="project" value="UniProtKB-KW"/>
</dbReference>
<organism evidence="2 3">
    <name type="scientific">Jeotgalibacillus malaysiensis</name>
    <dbReference type="NCBI Taxonomy" id="1508404"/>
    <lineage>
        <taxon>Bacteria</taxon>
        <taxon>Bacillati</taxon>
        <taxon>Bacillota</taxon>
        <taxon>Bacilli</taxon>
        <taxon>Bacillales</taxon>
        <taxon>Caryophanaceae</taxon>
        <taxon>Jeotgalibacillus</taxon>
    </lineage>
</organism>
<dbReference type="PANTHER" id="PTHR11941">
    <property type="entry name" value="ENOYL-COA HYDRATASE-RELATED"/>
    <property type="match status" value="1"/>
</dbReference>
<reference evidence="2 3" key="1">
    <citation type="submission" date="2014-08" db="EMBL/GenBank/DDBJ databases">
        <title>Complete genome of a marine bacteria Jeotgalibacillus malaysiensis.</title>
        <authorList>
            <person name="Yaakop A.S."/>
            <person name="Chan K.-G."/>
            <person name="Goh K.M."/>
        </authorList>
    </citation>
    <scope>NUCLEOTIDE SEQUENCE [LARGE SCALE GENOMIC DNA]</scope>
    <source>
        <strain evidence="2 3">D5</strain>
    </source>
</reference>
<dbReference type="CDD" id="cd06558">
    <property type="entry name" value="crotonase-like"/>
    <property type="match status" value="1"/>
</dbReference>
<dbReference type="Gene3D" id="3.90.226.10">
    <property type="entry name" value="2-enoyl-CoA Hydratase, Chain A, domain 1"/>
    <property type="match status" value="1"/>
</dbReference>
<protein>
    <submittedName>
        <fullName evidence="2">Enoyl-CoA hydratase</fullName>
    </submittedName>
</protein>
<evidence type="ECO:0000313" key="2">
    <source>
        <dbReference type="EMBL" id="AJD90896.1"/>
    </source>
</evidence>
<dbReference type="Proteomes" id="UP000031449">
    <property type="component" value="Chromosome"/>
</dbReference>
<keyword evidence="1" id="KW-0456">Lyase</keyword>
<evidence type="ECO:0000256" key="1">
    <source>
        <dbReference type="ARBA" id="ARBA00023239"/>
    </source>
</evidence>